<dbReference type="NCBIfam" id="TIGR00644">
    <property type="entry name" value="recJ"/>
    <property type="match status" value="1"/>
</dbReference>
<dbReference type="PANTHER" id="PTHR30255">
    <property type="entry name" value="SINGLE-STRANDED-DNA-SPECIFIC EXONUCLEASE RECJ"/>
    <property type="match status" value="1"/>
</dbReference>
<evidence type="ECO:0000259" key="7">
    <source>
        <dbReference type="Pfam" id="PF02272"/>
    </source>
</evidence>
<name>A0A7X2T2E1_9CLOT</name>
<comment type="similarity">
    <text evidence="1">Belongs to the RecJ family.</text>
</comment>
<dbReference type="Gene3D" id="3.10.310.30">
    <property type="match status" value="1"/>
</dbReference>
<dbReference type="SUPFAM" id="SSF64182">
    <property type="entry name" value="DHH phosphoesterases"/>
    <property type="match status" value="1"/>
</dbReference>
<gene>
    <name evidence="9" type="primary">recJ</name>
    <name evidence="9" type="ORF">FYJ33_10560</name>
</gene>
<reference evidence="9 10" key="1">
    <citation type="submission" date="2019-08" db="EMBL/GenBank/DDBJ databases">
        <title>In-depth cultivation of the pig gut microbiome towards novel bacterial diversity and tailored functional studies.</title>
        <authorList>
            <person name="Wylensek D."/>
            <person name="Hitch T.C.A."/>
            <person name="Clavel T."/>
        </authorList>
    </citation>
    <scope>NUCLEOTIDE SEQUENCE [LARGE SCALE GENOMIC DNA]</scope>
    <source>
        <strain evidence="9 10">WCA-383-APC-5B</strain>
    </source>
</reference>
<keyword evidence="5 9" id="KW-0269">Exonuclease</keyword>
<evidence type="ECO:0000259" key="6">
    <source>
        <dbReference type="Pfam" id="PF01368"/>
    </source>
</evidence>
<dbReference type="InterPro" id="IPR051673">
    <property type="entry name" value="SSDNA_exonuclease_RecJ"/>
</dbReference>
<protein>
    <recommendedName>
        <fullName evidence="2">Single-stranded-DNA-specific exonuclease RecJ</fullName>
    </recommendedName>
</protein>
<dbReference type="Pfam" id="PF01368">
    <property type="entry name" value="DHH"/>
    <property type="match status" value="1"/>
</dbReference>
<dbReference type="AlphaFoldDB" id="A0A7X2T2E1"/>
<dbReference type="GO" id="GO:0006310">
    <property type="term" value="P:DNA recombination"/>
    <property type="evidence" value="ECO:0007669"/>
    <property type="project" value="InterPro"/>
</dbReference>
<dbReference type="InterPro" id="IPR001667">
    <property type="entry name" value="DDH_dom"/>
</dbReference>
<evidence type="ECO:0000313" key="9">
    <source>
        <dbReference type="EMBL" id="MSR91833.1"/>
    </source>
</evidence>
<evidence type="ECO:0000256" key="1">
    <source>
        <dbReference type="ARBA" id="ARBA00005915"/>
    </source>
</evidence>
<proteinExistence type="inferred from homology"/>
<feature type="domain" description="DDH" evidence="6">
    <location>
        <begin position="81"/>
        <end position="239"/>
    </location>
</feature>
<dbReference type="InterPro" id="IPR041122">
    <property type="entry name" value="RecJ_OB"/>
</dbReference>
<dbReference type="RefSeq" id="WP_154531729.1">
    <property type="nucleotide sequence ID" value="NZ_VULX01000016.1"/>
</dbReference>
<organism evidence="9 10">
    <name type="scientific">Inconstantimicrobium porci</name>
    <dbReference type="NCBI Taxonomy" id="2652291"/>
    <lineage>
        <taxon>Bacteria</taxon>
        <taxon>Bacillati</taxon>
        <taxon>Bacillota</taxon>
        <taxon>Clostridia</taxon>
        <taxon>Eubacteriales</taxon>
        <taxon>Clostridiaceae</taxon>
        <taxon>Inconstantimicrobium</taxon>
    </lineage>
</organism>
<dbReference type="GO" id="GO:0008409">
    <property type="term" value="F:5'-3' exonuclease activity"/>
    <property type="evidence" value="ECO:0007669"/>
    <property type="project" value="InterPro"/>
</dbReference>
<dbReference type="GO" id="GO:0003676">
    <property type="term" value="F:nucleic acid binding"/>
    <property type="evidence" value="ECO:0007669"/>
    <property type="project" value="InterPro"/>
</dbReference>
<dbReference type="Proteomes" id="UP000460287">
    <property type="component" value="Unassembled WGS sequence"/>
</dbReference>
<dbReference type="PANTHER" id="PTHR30255:SF2">
    <property type="entry name" value="SINGLE-STRANDED-DNA-SPECIFIC EXONUCLEASE RECJ"/>
    <property type="match status" value="1"/>
</dbReference>
<evidence type="ECO:0000256" key="2">
    <source>
        <dbReference type="ARBA" id="ARBA00019841"/>
    </source>
</evidence>
<dbReference type="InterPro" id="IPR004610">
    <property type="entry name" value="RecJ"/>
</dbReference>
<dbReference type="InterPro" id="IPR038763">
    <property type="entry name" value="DHH_sf"/>
</dbReference>
<feature type="domain" description="DHHA1" evidence="7">
    <location>
        <begin position="358"/>
        <end position="447"/>
    </location>
</feature>
<comment type="caution">
    <text evidence="9">The sequence shown here is derived from an EMBL/GenBank/DDBJ whole genome shotgun (WGS) entry which is preliminary data.</text>
</comment>
<dbReference type="Pfam" id="PF17768">
    <property type="entry name" value="RecJ_OB"/>
    <property type="match status" value="1"/>
</dbReference>
<dbReference type="Gene3D" id="3.90.1640.30">
    <property type="match status" value="1"/>
</dbReference>
<accession>A0A7X2T2E1</accession>
<evidence type="ECO:0000256" key="5">
    <source>
        <dbReference type="ARBA" id="ARBA00022839"/>
    </source>
</evidence>
<dbReference type="EMBL" id="VULX01000016">
    <property type="protein sequence ID" value="MSR91833.1"/>
    <property type="molecule type" value="Genomic_DNA"/>
</dbReference>
<evidence type="ECO:0000256" key="3">
    <source>
        <dbReference type="ARBA" id="ARBA00022722"/>
    </source>
</evidence>
<keyword evidence="3" id="KW-0540">Nuclease</keyword>
<dbReference type="InterPro" id="IPR003156">
    <property type="entry name" value="DHHA1_dom"/>
</dbReference>
<evidence type="ECO:0000313" key="10">
    <source>
        <dbReference type="Proteomes" id="UP000460287"/>
    </source>
</evidence>
<keyword evidence="4" id="KW-0378">Hydrolase</keyword>
<sequence>MKEKWFLINEKDEKEYIDKLMKDINIDYYTAKLLVNRGIKDTTEAYDFLHPSMNEFHDGFLMKDMDKAVDIISSAIISQSKIAIYGDYDCDGVMSTVILYKGLSTLKADFKYHIPDRELEGYGMNCERIKKLNEEGCEVILTCDNGIAAFEEVALAKSLGMKVVVTDHHDIPMFDDDGVMVKRMPEADAVIDIKREDCRYPFKNLCGAATALKLIKCLYEKFDIHNDKWKELIQFAAIATVCDVVDLKDENRMIVKFGLKQIENTDNVGLKCLIEETGLKDRKITATHLGFVIGPSINATGRLESASISVELFTCNDIDKAKELSKKLVDLNRERQELTTDSIESVNKYIEDNNMQNDKVLLVYSGEIHESIAGIVAGKIKEKYYRPTIIMTRGNTIPKGSGRSIDEYNIFEELSKCKEYLEKFGGHPMAAGLSVKEENLSKLRNKLLANCRLTEVDLMPKVRIDFRFPIENINDKIIEVVENIKPYGKGNPAPIMAERNLRVTRVWILGKDKNVIKFRIAMKNSYKTIDAIGFGNIIDNFKSMYEEKYGEEALLKVLDSSYADFNMDIIYVPSINEYNGIRSYQLDIKSIRL</sequence>
<evidence type="ECO:0000259" key="8">
    <source>
        <dbReference type="Pfam" id="PF17768"/>
    </source>
</evidence>
<dbReference type="GO" id="GO:0006281">
    <property type="term" value="P:DNA repair"/>
    <property type="evidence" value="ECO:0007669"/>
    <property type="project" value="InterPro"/>
</dbReference>
<evidence type="ECO:0000256" key="4">
    <source>
        <dbReference type="ARBA" id="ARBA00022801"/>
    </source>
</evidence>
<keyword evidence="10" id="KW-1185">Reference proteome</keyword>
<feature type="domain" description="RecJ OB" evidence="8">
    <location>
        <begin position="464"/>
        <end position="589"/>
    </location>
</feature>
<dbReference type="Pfam" id="PF02272">
    <property type="entry name" value="DHHA1"/>
    <property type="match status" value="1"/>
</dbReference>